<dbReference type="PANTHER" id="PTHR10264:SF19">
    <property type="entry name" value="AT06885P-RELATED"/>
    <property type="match status" value="1"/>
</dbReference>
<dbReference type="InterPro" id="IPR001972">
    <property type="entry name" value="Stomatin_HflK_fam"/>
</dbReference>
<dbReference type="InterPro" id="IPR043202">
    <property type="entry name" value="Band-7_stomatin-like"/>
</dbReference>
<dbReference type="FunFam" id="3.30.479.30:FF:000004">
    <property type="entry name" value="Putative membrane protease family, stomatin"/>
    <property type="match status" value="1"/>
</dbReference>
<dbReference type="InterPro" id="IPR036013">
    <property type="entry name" value="Band_7/SPFH_dom_sf"/>
</dbReference>
<evidence type="ECO:0000313" key="4">
    <source>
        <dbReference type="EMBL" id="EZP77542.1"/>
    </source>
</evidence>
<dbReference type="Pfam" id="PF01145">
    <property type="entry name" value="Band_7"/>
    <property type="match status" value="1"/>
</dbReference>
<reference evidence="4 5" key="1">
    <citation type="journal article" date="2014" name="Appl. Microbiol. Biotechnol.">
        <title>Transformable facultative thermophile Geobacillus stearothermophilus NUB3621 as a host strain for metabolic engineering.</title>
        <authorList>
            <person name="Blanchard K."/>
            <person name="Robic S."/>
            <person name="Matsumura I."/>
        </authorList>
    </citation>
    <scope>NUCLEOTIDE SEQUENCE [LARGE SCALE GENOMIC DNA]</scope>
    <source>
        <strain evidence="4 5">NUB3621</strain>
    </source>
</reference>
<evidence type="ECO:0000256" key="2">
    <source>
        <dbReference type="SAM" id="Phobius"/>
    </source>
</evidence>
<feature type="domain" description="Band 7" evidence="3">
    <location>
        <begin position="26"/>
        <end position="183"/>
    </location>
</feature>
<proteinExistence type="inferred from homology"/>
<dbReference type="Proteomes" id="UP000023566">
    <property type="component" value="Chromosome"/>
</dbReference>
<dbReference type="Gene3D" id="6.10.250.2090">
    <property type="match status" value="1"/>
</dbReference>
<evidence type="ECO:0000256" key="1">
    <source>
        <dbReference type="ARBA" id="ARBA00008164"/>
    </source>
</evidence>
<feature type="transmembrane region" description="Helical" evidence="2">
    <location>
        <begin position="6"/>
        <end position="26"/>
    </location>
</feature>
<keyword evidence="2" id="KW-0812">Transmembrane</keyword>
<protein>
    <recommendedName>
        <fullName evidence="3">Band 7 domain-containing protein</fullName>
    </recommendedName>
</protein>
<dbReference type="PRINTS" id="PR00721">
    <property type="entry name" value="STOMATIN"/>
</dbReference>
<comment type="caution">
    <text evidence="4">The sequence shown here is derived from an EMBL/GenBank/DDBJ whole genome shotgun (WGS) entry which is preliminary data.</text>
</comment>
<dbReference type="RefSeq" id="WP_043904646.1">
    <property type="nucleotide sequence ID" value="NZ_CM002692.1"/>
</dbReference>
<dbReference type="EMBL" id="AOTZ01000004">
    <property type="protein sequence ID" value="EZP77542.1"/>
    <property type="molecule type" value="Genomic_DNA"/>
</dbReference>
<accession>A0ABC9VG56</accession>
<dbReference type="CDD" id="cd13438">
    <property type="entry name" value="SPFH_eoslipins_u2"/>
    <property type="match status" value="1"/>
</dbReference>
<keyword evidence="2" id="KW-1133">Transmembrane helix</keyword>
<evidence type="ECO:0000313" key="5">
    <source>
        <dbReference type="Proteomes" id="UP000023566"/>
    </source>
</evidence>
<evidence type="ECO:0000259" key="3">
    <source>
        <dbReference type="SMART" id="SM00244"/>
    </source>
</evidence>
<dbReference type="PANTHER" id="PTHR10264">
    <property type="entry name" value="BAND 7 PROTEIN-RELATED"/>
    <property type="match status" value="1"/>
</dbReference>
<comment type="similarity">
    <text evidence="1">Belongs to the band 7/mec-2 family.</text>
</comment>
<dbReference type="Gene3D" id="3.30.479.30">
    <property type="entry name" value="Band 7 domain"/>
    <property type="match status" value="1"/>
</dbReference>
<dbReference type="SMART" id="SM00244">
    <property type="entry name" value="PHB"/>
    <property type="match status" value="1"/>
</dbReference>
<dbReference type="SUPFAM" id="SSF117892">
    <property type="entry name" value="Band 7/SPFH domain"/>
    <property type="match status" value="1"/>
</dbReference>
<organism evidence="4 5">
    <name type="scientific">Parageobacillus genomosp. 1</name>
    <dbReference type="NCBI Taxonomy" id="1295642"/>
    <lineage>
        <taxon>Bacteria</taxon>
        <taxon>Bacillati</taxon>
        <taxon>Bacillota</taxon>
        <taxon>Bacilli</taxon>
        <taxon>Bacillales</taxon>
        <taxon>Anoxybacillaceae</taxon>
        <taxon>Parageobacillus</taxon>
    </lineage>
</organism>
<sequence length="260" mass="29149">MIQNLFLSVIIIAMLLLIASFLRKVFVKTTIYEYERGVKYYKGVFKEILNPGQYWTIGLTTSVEVVDIRPTVLTIPSQEVLTQDNIPIKISLVSEYEIIDPYIAVTKVNNYHESLYSILQLTIRQIVGSMKLDELLEKRNTIGENLLELSHSKVGELGLHLRSVNIKDLMLPPDLKKAYIQVIKAQKEGLSVLEKARGETAALRNLANAAKMLEDNPMLLQLRLLQSVGESSGNTLVIGTSNIPVPTNAKKEKSATNKKE</sequence>
<keyword evidence="2" id="KW-0472">Membrane</keyword>
<dbReference type="AlphaFoldDB" id="A0ABC9VG56"/>
<gene>
    <name evidence="4" type="ORF">H839_07904</name>
</gene>
<dbReference type="InterPro" id="IPR001107">
    <property type="entry name" value="Band_7"/>
</dbReference>
<dbReference type="GO" id="GO:0005886">
    <property type="term" value="C:plasma membrane"/>
    <property type="evidence" value="ECO:0007669"/>
    <property type="project" value="UniProtKB-ARBA"/>
</dbReference>
<keyword evidence="5" id="KW-1185">Reference proteome</keyword>
<dbReference type="GO" id="GO:0098552">
    <property type="term" value="C:side of membrane"/>
    <property type="evidence" value="ECO:0007669"/>
    <property type="project" value="UniProtKB-ARBA"/>
</dbReference>
<name>A0ABC9VG56_9BACL</name>